<reference evidence="1" key="2">
    <citation type="submission" date="2022-01" db="EMBL/GenBank/DDBJ databases">
        <authorList>
            <person name="Yamashiro T."/>
            <person name="Shiraishi A."/>
            <person name="Satake H."/>
            <person name="Nakayama K."/>
        </authorList>
    </citation>
    <scope>NUCLEOTIDE SEQUENCE</scope>
</reference>
<reference evidence="1" key="1">
    <citation type="journal article" date="2022" name="Int. J. Mol. Sci.">
        <title>Draft Genome of Tanacetum Coccineum: Genomic Comparison of Closely Related Tanacetum-Family Plants.</title>
        <authorList>
            <person name="Yamashiro T."/>
            <person name="Shiraishi A."/>
            <person name="Nakayama K."/>
            <person name="Satake H."/>
        </authorList>
    </citation>
    <scope>NUCLEOTIDE SEQUENCE</scope>
</reference>
<proteinExistence type="predicted"/>
<dbReference type="EMBL" id="BQNB010021497">
    <property type="protein sequence ID" value="GJU07012.1"/>
    <property type="molecule type" value="Genomic_DNA"/>
</dbReference>
<organism evidence="1 2">
    <name type="scientific">Tanacetum coccineum</name>
    <dbReference type="NCBI Taxonomy" id="301880"/>
    <lineage>
        <taxon>Eukaryota</taxon>
        <taxon>Viridiplantae</taxon>
        <taxon>Streptophyta</taxon>
        <taxon>Embryophyta</taxon>
        <taxon>Tracheophyta</taxon>
        <taxon>Spermatophyta</taxon>
        <taxon>Magnoliopsida</taxon>
        <taxon>eudicotyledons</taxon>
        <taxon>Gunneridae</taxon>
        <taxon>Pentapetalae</taxon>
        <taxon>asterids</taxon>
        <taxon>campanulids</taxon>
        <taxon>Asterales</taxon>
        <taxon>Asteraceae</taxon>
        <taxon>Asteroideae</taxon>
        <taxon>Anthemideae</taxon>
        <taxon>Anthemidinae</taxon>
        <taxon>Tanacetum</taxon>
    </lineage>
</organism>
<sequence length="95" mass="11105">MDLGSAQNNVVAKLPMLKQGDYEMWKLRIEQYIQVQDYALWEVIENENSFKPHTRVTTNADESRIPRSSIECSRVVYPQRGWTGESIQSKDWSLN</sequence>
<accession>A0ABQ5J3D9</accession>
<evidence type="ECO:0008006" key="3">
    <source>
        <dbReference type="Google" id="ProtNLM"/>
    </source>
</evidence>
<keyword evidence="2" id="KW-1185">Reference proteome</keyword>
<comment type="caution">
    <text evidence="1">The sequence shown here is derived from an EMBL/GenBank/DDBJ whole genome shotgun (WGS) entry which is preliminary data.</text>
</comment>
<dbReference type="Proteomes" id="UP001151760">
    <property type="component" value="Unassembled WGS sequence"/>
</dbReference>
<name>A0ABQ5J3D9_9ASTR</name>
<evidence type="ECO:0000313" key="1">
    <source>
        <dbReference type="EMBL" id="GJU07012.1"/>
    </source>
</evidence>
<protein>
    <recommendedName>
        <fullName evidence="3">DUF4219 domain-containing protein</fullName>
    </recommendedName>
</protein>
<gene>
    <name evidence="1" type="ORF">Tco_1123442</name>
</gene>
<evidence type="ECO:0000313" key="2">
    <source>
        <dbReference type="Proteomes" id="UP001151760"/>
    </source>
</evidence>